<evidence type="ECO:0000256" key="11">
    <source>
        <dbReference type="ARBA" id="ARBA00022842"/>
    </source>
</evidence>
<reference evidence="17" key="1">
    <citation type="submission" date="2021-12" db="EMBL/GenBank/DDBJ databases">
        <authorList>
            <person name="King R."/>
        </authorList>
    </citation>
    <scope>NUCLEOTIDE SEQUENCE</scope>
</reference>
<accession>A0A9N9R2G2</accession>
<keyword evidence="10" id="KW-0862">Zinc</keyword>
<gene>
    <name evidence="17" type="ORF">DIATSA_LOCUS5926</name>
</gene>
<dbReference type="OrthoDB" id="46913at2759"/>
<evidence type="ECO:0000256" key="12">
    <source>
        <dbReference type="ARBA" id="ARBA00022946"/>
    </source>
</evidence>
<keyword evidence="13" id="KW-0496">Mitochondrion</keyword>
<dbReference type="PANTHER" id="PTHR13547:SF1">
    <property type="entry name" value="MITOCHONDRIAL RIBONUCLEASE P CATALYTIC SUBUNIT"/>
    <property type="match status" value="1"/>
</dbReference>
<dbReference type="CDD" id="cd18718">
    <property type="entry name" value="PIN_PRORP"/>
    <property type="match status" value="1"/>
</dbReference>
<dbReference type="Proteomes" id="UP001153714">
    <property type="component" value="Chromosome 19"/>
</dbReference>
<dbReference type="GO" id="GO:0001682">
    <property type="term" value="P:tRNA 5'-leader removal"/>
    <property type="evidence" value="ECO:0007669"/>
    <property type="project" value="TreeGrafter"/>
</dbReference>
<dbReference type="InterPro" id="IPR031595">
    <property type="entry name" value="PRORP_C"/>
</dbReference>
<keyword evidence="11" id="KW-0460">Magnesium</keyword>
<evidence type="ECO:0000256" key="15">
    <source>
        <dbReference type="ARBA" id="ARBA00044559"/>
    </source>
</evidence>
<protein>
    <recommendedName>
        <fullName evidence="14">Mitochondrial ribonuclease P catalytic subunit</fullName>
        <ecNumber evidence="5">3.1.26.5</ecNumber>
    </recommendedName>
    <alternativeName>
        <fullName evidence="15">Mitochondrial ribonuclease P protein 3</fullName>
    </alternativeName>
</protein>
<evidence type="ECO:0000256" key="2">
    <source>
        <dbReference type="ARBA" id="ARBA00001946"/>
    </source>
</evidence>
<keyword evidence="18" id="KW-1185">Reference proteome</keyword>
<evidence type="ECO:0000256" key="9">
    <source>
        <dbReference type="ARBA" id="ARBA00022801"/>
    </source>
</evidence>
<evidence type="ECO:0000259" key="16">
    <source>
        <dbReference type="Pfam" id="PF16953"/>
    </source>
</evidence>
<comment type="subcellular location">
    <subcellularLocation>
        <location evidence="3">Mitochondrion</location>
    </subcellularLocation>
</comment>
<keyword evidence="12" id="KW-0809">Transit peptide</keyword>
<dbReference type="GO" id="GO:0030678">
    <property type="term" value="C:mitochondrial ribonuclease P complex"/>
    <property type="evidence" value="ECO:0007669"/>
    <property type="project" value="TreeGrafter"/>
</dbReference>
<keyword evidence="7" id="KW-0540">Nuclease</keyword>
<comment type="cofactor">
    <cofactor evidence="2">
        <name>Mg(2+)</name>
        <dbReference type="ChEBI" id="CHEBI:18420"/>
    </cofactor>
</comment>
<name>A0A9N9R2G2_9NEOP</name>
<dbReference type="Gene3D" id="1.25.40.10">
    <property type="entry name" value="Tetratricopeptide repeat domain"/>
    <property type="match status" value="1"/>
</dbReference>
<dbReference type="InterPro" id="IPR011990">
    <property type="entry name" value="TPR-like_helical_dom_sf"/>
</dbReference>
<evidence type="ECO:0000256" key="3">
    <source>
        <dbReference type="ARBA" id="ARBA00004173"/>
    </source>
</evidence>
<dbReference type="GO" id="GO:0046872">
    <property type="term" value="F:metal ion binding"/>
    <property type="evidence" value="ECO:0007669"/>
    <property type="project" value="UniProtKB-KW"/>
</dbReference>
<dbReference type="PANTHER" id="PTHR13547">
    <property type="match status" value="1"/>
</dbReference>
<dbReference type="Gene3D" id="3.40.50.11980">
    <property type="match status" value="1"/>
</dbReference>
<evidence type="ECO:0000313" key="18">
    <source>
        <dbReference type="Proteomes" id="UP001153714"/>
    </source>
</evidence>
<dbReference type="InterPro" id="IPR033495">
    <property type="entry name" value="MRPP3_PIN_dom"/>
</dbReference>
<dbReference type="AlphaFoldDB" id="A0A9N9R2G2"/>
<evidence type="ECO:0000256" key="14">
    <source>
        <dbReference type="ARBA" id="ARBA00044536"/>
    </source>
</evidence>
<proteinExistence type="inferred from homology"/>
<comment type="catalytic activity">
    <reaction evidence="1">
        <text>Endonucleolytic cleavage of RNA, removing 5'-extranucleotides from tRNA precursor.</text>
        <dbReference type="EC" id="3.1.26.5"/>
    </reaction>
</comment>
<feature type="domain" description="PRORP" evidence="16">
    <location>
        <begin position="282"/>
        <end position="521"/>
    </location>
</feature>
<dbReference type="Pfam" id="PF16953">
    <property type="entry name" value="PRORP"/>
    <property type="match status" value="1"/>
</dbReference>
<evidence type="ECO:0000256" key="4">
    <source>
        <dbReference type="ARBA" id="ARBA00007626"/>
    </source>
</evidence>
<keyword evidence="9" id="KW-0378">Hydrolase</keyword>
<dbReference type="EMBL" id="OU893350">
    <property type="protein sequence ID" value="CAG9788088.1"/>
    <property type="molecule type" value="Genomic_DNA"/>
</dbReference>
<dbReference type="EC" id="3.1.26.5" evidence="5"/>
<reference evidence="17" key="2">
    <citation type="submission" date="2022-10" db="EMBL/GenBank/DDBJ databases">
        <authorList>
            <consortium name="ENA_rothamsted_submissions"/>
            <consortium name="culmorum"/>
            <person name="King R."/>
        </authorList>
    </citation>
    <scope>NUCLEOTIDE SEQUENCE</scope>
</reference>
<evidence type="ECO:0000256" key="5">
    <source>
        <dbReference type="ARBA" id="ARBA00012179"/>
    </source>
</evidence>
<comment type="similarity">
    <text evidence="4">Belongs to the PPR family. P subfamily.</text>
</comment>
<evidence type="ECO:0000256" key="13">
    <source>
        <dbReference type="ARBA" id="ARBA00023128"/>
    </source>
</evidence>
<evidence type="ECO:0000256" key="1">
    <source>
        <dbReference type="ARBA" id="ARBA00000928"/>
    </source>
</evidence>
<sequence length="528" mass="60887">MFFTSRILTSQRSFIRVSLRLINNSSPITKGKHGIDQIDYIKSAISNQSEIEWSTVRDNTLQMPGTVNEKNLDAVLLKLMVNTKKFDAALSYAEYCKKTYNQLTLGCTNGLLFLFYEMSKINKLTSEQKTFILESYNSLYEKYKILDTTTCERLLHALCAINEWKKALKVLEDINFSGKPSHSAYSTLISALFDNNKKGEAIKLINRSVSDNRALQTNAYVAWINYIQKKYKERKTKLKYLEDICLHIFNNSVTINEETAKSIQDVYTSLGWNANVAKIKKNDGECSCCLKKLDCLKITEDEFLNLQKNIKDKLIVGSDLFLKTSPQELDRFLKFVDDSAPYDIVLDALNIAYVARKNSLERVKVLSTVVNYFANRNKKILLLGRKHMLHWPKKLMSDILKKTSHFFTDDLTQDDPYFITAAILSGANTDIVSKDLLRGHRFLLKDKQLALIFRRWQWQHQWMVFINKGKNLIIQPPLRFTPCAQKKDGAWHLPVENENEDMTSVSHNINDGVPDLSTWLCLRPRAVE</sequence>
<evidence type="ECO:0000313" key="17">
    <source>
        <dbReference type="EMBL" id="CAG9788088.1"/>
    </source>
</evidence>
<keyword evidence="8" id="KW-0479">Metal-binding</keyword>
<evidence type="ECO:0000256" key="6">
    <source>
        <dbReference type="ARBA" id="ARBA00022694"/>
    </source>
</evidence>
<keyword evidence="6" id="KW-0819">tRNA processing</keyword>
<evidence type="ECO:0000256" key="10">
    <source>
        <dbReference type="ARBA" id="ARBA00022833"/>
    </source>
</evidence>
<dbReference type="GO" id="GO:0097745">
    <property type="term" value="P:mitochondrial tRNA 5'-end processing"/>
    <property type="evidence" value="ECO:0007669"/>
    <property type="project" value="TreeGrafter"/>
</dbReference>
<organism evidence="17 18">
    <name type="scientific">Diatraea saccharalis</name>
    <name type="common">sugarcane borer</name>
    <dbReference type="NCBI Taxonomy" id="40085"/>
    <lineage>
        <taxon>Eukaryota</taxon>
        <taxon>Metazoa</taxon>
        <taxon>Ecdysozoa</taxon>
        <taxon>Arthropoda</taxon>
        <taxon>Hexapoda</taxon>
        <taxon>Insecta</taxon>
        <taxon>Pterygota</taxon>
        <taxon>Neoptera</taxon>
        <taxon>Endopterygota</taxon>
        <taxon>Lepidoptera</taxon>
        <taxon>Glossata</taxon>
        <taxon>Ditrysia</taxon>
        <taxon>Pyraloidea</taxon>
        <taxon>Crambidae</taxon>
        <taxon>Crambinae</taxon>
        <taxon>Diatraea</taxon>
    </lineage>
</organism>
<evidence type="ECO:0000256" key="7">
    <source>
        <dbReference type="ARBA" id="ARBA00022722"/>
    </source>
</evidence>
<dbReference type="GO" id="GO:0004526">
    <property type="term" value="F:ribonuclease P activity"/>
    <property type="evidence" value="ECO:0007669"/>
    <property type="project" value="UniProtKB-EC"/>
</dbReference>
<evidence type="ECO:0000256" key="8">
    <source>
        <dbReference type="ARBA" id="ARBA00022723"/>
    </source>
</evidence>